<feature type="compositionally biased region" description="Basic and acidic residues" evidence="5">
    <location>
        <begin position="124"/>
        <end position="134"/>
    </location>
</feature>
<dbReference type="Pfam" id="PF04434">
    <property type="entry name" value="SWIM"/>
    <property type="match status" value="1"/>
</dbReference>
<dbReference type="Proteomes" id="UP000264353">
    <property type="component" value="Unassembled WGS sequence"/>
</dbReference>
<proteinExistence type="predicted"/>
<reference evidence="7" key="1">
    <citation type="submission" date="2018-06" db="EMBL/GenBank/DDBJ databases">
        <title>WGS assembly of Brassica rapa FPsc.</title>
        <authorList>
            <person name="Bowman J."/>
            <person name="Kohchi T."/>
            <person name="Yamato K."/>
            <person name="Jenkins J."/>
            <person name="Shu S."/>
            <person name="Ishizaki K."/>
            <person name="Yamaoka S."/>
            <person name="Nishihama R."/>
            <person name="Nakamura Y."/>
            <person name="Berger F."/>
            <person name="Adam C."/>
            <person name="Aki S."/>
            <person name="Althoff F."/>
            <person name="Araki T."/>
            <person name="Arteaga-Vazquez M."/>
            <person name="Balasubrmanian S."/>
            <person name="Bauer D."/>
            <person name="Boehm C."/>
            <person name="Briginshaw L."/>
            <person name="Caballero-Perez J."/>
            <person name="Catarino B."/>
            <person name="Chen F."/>
            <person name="Chiyoda S."/>
            <person name="Chovatia M."/>
            <person name="Davies K."/>
            <person name="Delmans M."/>
            <person name="Demura T."/>
            <person name="Dierschke T."/>
            <person name="Dolan L."/>
            <person name="Dorantes-Acosta A."/>
            <person name="Eklund D."/>
            <person name="Florent S."/>
            <person name="Flores-Sandoval E."/>
            <person name="Fujiyama A."/>
            <person name="Fukuzawa H."/>
            <person name="Galik B."/>
            <person name="Grimanelli D."/>
            <person name="Grimwood J."/>
            <person name="Grossniklaus U."/>
            <person name="Hamada T."/>
            <person name="Haseloff J."/>
            <person name="Hetherington A."/>
            <person name="Higo A."/>
            <person name="Hirakawa Y."/>
            <person name="Hundley H."/>
            <person name="Ikeda Y."/>
            <person name="Inoue K."/>
            <person name="Inoue S."/>
            <person name="Ishida S."/>
            <person name="Jia Q."/>
            <person name="Kakita M."/>
            <person name="Kanazawa T."/>
            <person name="Kawai Y."/>
            <person name="Kawashima T."/>
            <person name="Kennedy M."/>
            <person name="Kinose K."/>
            <person name="Kinoshita T."/>
            <person name="Kohara Y."/>
            <person name="Koide E."/>
            <person name="Komatsu K."/>
            <person name="Kopischke S."/>
            <person name="Kubo M."/>
            <person name="Kyozuka J."/>
            <person name="Lagercrantz U."/>
            <person name="Lin S."/>
            <person name="Lindquist E."/>
            <person name="Lipzen A."/>
            <person name="Lu C."/>
            <person name="Luna E."/>
            <person name="Martienssen R."/>
            <person name="Minamino N."/>
            <person name="Mizutani M."/>
            <person name="Mizutani M."/>
            <person name="Mochizuki N."/>
            <person name="Monte I."/>
            <person name="Mosher R."/>
            <person name="Nagasaki H."/>
            <person name="Nakagami H."/>
            <person name="Naramoto S."/>
            <person name="Nishitani K."/>
            <person name="Ohtani M."/>
            <person name="Okamoto T."/>
            <person name="Okumura M."/>
            <person name="Phillips J."/>
            <person name="Pollak B."/>
            <person name="Reinders A."/>
            <person name="Roevekamp M."/>
            <person name="Sano R."/>
            <person name="Sawa S."/>
            <person name="Schmid M."/>
            <person name="Shirakawa M."/>
            <person name="Solano R."/>
            <person name="Spunde A."/>
            <person name="Suetsugu N."/>
            <person name="Sugano S."/>
            <person name="Sugiyama A."/>
            <person name="Sun R."/>
            <person name="Suzuki Y."/>
            <person name="Takenaka M."/>
            <person name="Takezawa D."/>
            <person name="Tomogane H."/>
            <person name="Tsuzuki M."/>
            <person name="Ueda T."/>
            <person name="Umeda M."/>
            <person name="Ward J."/>
            <person name="Watanabe Y."/>
            <person name="Yazaki K."/>
            <person name="Yokoyama R."/>
            <person name="Yoshitake Y."/>
            <person name="Yotsui I."/>
            <person name="Zachgo S."/>
            <person name="Schmutz J."/>
        </authorList>
    </citation>
    <scope>NUCLEOTIDE SEQUENCE [LARGE SCALE GENOMIC DNA]</scope>
</reference>
<dbReference type="PANTHER" id="PTHR31973">
    <property type="entry name" value="POLYPROTEIN, PUTATIVE-RELATED"/>
    <property type="match status" value="1"/>
</dbReference>
<name>A0A397KVX7_BRACM</name>
<feature type="compositionally biased region" description="Acidic residues" evidence="5">
    <location>
        <begin position="70"/>
        <end position="80"/>
    </location>
</feature>
<evidence type="ECO:0000259" key="6">
    <source>
        <dbReference type="PROSITE" id="PS50966"/>
    </source>
</evidence>
<dbReference type="EMBL" id="KZ866913">
    <property type="protein sequence ID" value="RIA04502.1"/>
    <property type="molecule type" value="Genomic_DNA"/>
</dbReference>
<evidence type="ECO:0000256" key="2">
    <source>
        <dbReference type="ARBA" id="ARBA00022771"/>
    </source>
</evidence>
<dbReference type="PANTHER" id="PTHR31973:SF187">
    <property type="entry name" value="MUTATOR TRANSPOSASE MUDRA PROTEIN"/>
    <property type="match status" value="1"/>
</dbReference>
<evidence type="ECO:0000256" key="5">
    <source>
        <dbReference type="SAM" id="MobiDB-lite"/>
    </source>
</evidence>
<accession>A0A397KVX7</accession>
<evidence type="ECO:0000256" key="3">
    <source>
        <dbReference type="ARBA" id="ARBA00022833"/>
    </source>
</evidence>
<feature type="compositionally biased region" description="Acidic residues" evidence="5">
    <location>
        <begin position="139"/>
        <end position="150"/>
    </location>
</feature>
<dbReference type="InterPro" id="IPR006564">
    <property type="entry name" value="Znf_PMZ"/>
</dbReference>
<feature type="region of interest" description="Disordered" evidence="5">
    <location>
        <begin position="42"/>
        <end position="188"/>
    </location>
</feature>
<sequence>MKQLRYVYDRYDEEMLMLRSVSKLGIDVVEVFVEHECSEHIPGVIQLPDGEHIEDEEQSENDEVDRPKEDDEPEGSEDENPAEKEDNSTVNPAEKEDNEDGGDEVVADVTDGTSDVRFQSVFEEGEKALPDKEAYGNGIEEEDKDDDSEDERAPVDVEYPDTPVESEDEWEEWNRERKGKGKVKGSDKYHGDYEKPPYIWLFQKFNSGLEFKDQLLKYSMNTQYDVKMARSESFRIGVICCKAKCPFRVYCSVEKPINKWMVKVCHMKHNHGKSSRISMLKQGVIAGLFREELRRNVNLQASAIKDAIKVRYDIVVPISKCYRGRHIALGTILEAQTTQFGKLWDYEEELRRSNQGISTDLCTREVNGAQMFDCFYICFKELRTAWKSCCRPVIGLDGCFLKWDLNGDLLAAVGRDADNRMYPIAWAVVRGENKDTWGWFVRKLKHDLGLEFGKDLTVISDKQKGLVHAIELELPEAEHRMCARHIYANWKKLGFSRSEFKSLFWGVAYSYTEGEYKEKMRLVEAYDVVAHNELLKTDPERWCRAFFNVESHFPDVHNNLSESFNRTIKMARAKPVINMLEDIRRQAMKRISRRFFMADKWDTIVTPITMALLEKARCAKKHCSTIRSGFSLYEVNEFDCGYRVDLATHQCACRRWDLTGIPCKHAVCVLDDNQEDPVKYTAEYYYTH</sequence>
<dbReference type="AlphaFoldDB" id="A0A397KVX7"/>
<protein>
    <recommendedName>
        <fullName evidence="6">SWIM-type domain-containing protein</fullName>
    </recommendedName>
</protein>
<feature type="compositionally biased region" description="Acidic residues" evidence="5">
    <location>
        <begin position="96"/>
        <end position="106"/>
    </location>
</feature>
<organism evidence="7">
    <name type="scientific">Brassica campestris</name>
    <name type="common">Field mustard</name>
    <dbReference type="NCBI Taxonomy" id="3711"/>
    <lineage>
        <taxon>Eukaryota</taxon>
        <taxon>Viridiplantae</taxon>
        <taxon>Streptophyta</taxon>
        <taxon>Embryophyta</taxon>
        <taxon>Tracheophyta</taxon>
        <taxon>Spermatophyta</taxon>
        <taxon>Magnoliopsida</taxon>
        <taxon>eudicotyledons</taxon>
        <taxon>Gunneridae</taxon>
        <taxon>Pentapetalae</taxon>
        <taxon>rosids</taxon>
        <taxon>malvids</taxon>
        <taxon>Brassicales</taxon>
        <taxon>Brassicaceae</taxon>
        <taxon>Brassiceae</taxon>
        <taxon>Brassica</taxon>
    </lineage>
</organism>
<dbReference type="Pfam" id="PF10551">
    <property type="entry name" value="MULE"/>
    <property type="match status" value="1"/>
</dbReference>
<keyword evidence="3" id="KW-0862">Zinc</keyword>
<feature type="domain" description="SWIM-type" evidence="6">
    <location>
        <begin position="642"/>
        <end position="674"/>
    </location>
</feature>
<keyword evidence="2 4" id="KW-0863">Zinc-finger</keyword>
<evidence type="ECO:0000256" key="1">
    <source>
        <dbReference type="ARBA" id="ARBA00022723"/>
    </source>
</evidence>
<dbReference type="SMART" id="SM00575">
    <property type="entry name" value="ZnF_PMZ"/>
    <property type="match status" value="1"/>
</dbReference>
<dbReference type="GO" id="GO:0008270">
    <property type="term" value="F:zinc ion binding"/>
    <property type="evidence" value="ECO:0007669"/>
    <property type="project" value="UniProtKB-KW"/>
</dbReference>
<dbReference type="InterPro" id="IPR004332">
    <property type="entry name" value="Transposase_MuDR"/>
</dbReference>
<feature type="non-terminal residue" evidence="7">
    <location>
        <position position="688"/>
    </location>
</feature>
<gene>
    <name evidence="7" type="ORF">BRARA_K01257</name>
</gene>
<dbReference type="PROSITE" id="PS50966">
    <property type="entry name" value="ZF_SWIM"/>
    <property type="match status" value="1"/>
</dbReference>
<dbReference type="Pfam" id="PF03108">
    <property type="entry name" value="DBD_Tnp_Mut"/>
    <property type="match status" value="1"/>
</dbReference>
<keyword evidence="1" id="KW-0479">Metal-binding</keyword>
<feature type="compositionally biased region" description="Acidic residues" evidence="5">
    <location>
        <begin position="52"/>
        <end position="63"/>
    </location>
</feature>
<dbReference type="InterPro" id="IPR018289">
    <property type="entry name" value="MULE_transposase_dom"/>
</dbReference>
<evidence type="ECO:0000313" key="7">
    <source>
        <dbReference type="EMBL" id="RIA04502.1"/>
    </source>
</evidence>
<dbReference type="InterPro" id="IPR007527">
    <property type="entry name" value="Znf_SWIM"/>
</dbReference>
<evidence type="ECO:0000256" key="4">
    <source>
        <dbReference type="PROSITE-ProRule" id="PRU00325"/>
    </source>
</evidence>